<accession>A0A8E2JE18</accession>
<evidence type="ECO:0000313" key="1">
    <source>
        <dbReference type="EMBL" id="OCK79094.1"/>
    </source>
</evidence>
<dbReference type="EMBL" id="KV745023">
    <property type="protein sequence ID" value="OCK79094.1"/>
    <property type="molecule type" value="Genomic_DNA"/>
</dbReference>
<dbReference type="AlphaFoldDB" id="A0A8E2JE18"/>
<feature type="non-terminal residue" evidence="1">
    <location>
        <position position="1"/>
    </location>
</feature>
<gene>
    <name evidence="1" type="ORF">K432DRAFT_300587</name>
</gene>
<reference evidence="1 2" key="1">
    <citation type="journal article" date="2016" name="Nat. Commun.">
        <title>Ectomycorrhizal ecology is imprinted in the genome of the dominant symbiotic fungus Cenococcum geophilum.</title>
        <authorList>
            <consortium name="DOE Joint Genome Institute"/>
            <person name="Peter M."/>
            <person name="Kohler A."/>
            <person name="Ohm R.A."/>
            <person name="Kuo A."/>
            <person name="Krutzmann J."/>
            <person name="Morin E."/>
            <person name="Arend M."/>
            <person name="Barry K.W."/>
            <person name="Binder M."/>
            <person name="Choi C."/>
            <person name="Clum A."/>
            <person name="Copeland A."/>
            <person name="Grisel N."/>
            <person name="Haridas S."/>
            <person name="Kipfer T."/>
            <person name="LaButti K."/>
            <person name="Lindquist E."/>
            <person name="Lipzen A."/>
            <person name="Maire R."/>
            <person name="Meier B."/>
            <person name="Mihaltcheva S."/>
            <person name="Molinier V."/>
            <person name="Murat C."/>
            <person name="Poggeler S."/>
            <person name="Quandt C.A."/>
            <person name="Sperisen C."/>
            <person name="Tritt A."/>
            <person name="Tisserant E."/>
            <person name="Crous P.W."/>
            <person name="Henrissat B."/>
            <person name="Nehls U."/>
            <person name="Egli S."/>
            <person name="Spatafora J.W."/>
            <person name="Grigoriev I.V."/>
            <person name="Martin F.M."/>
        </authorList>
    </citation>
    <scope>NUCLEOTIDE SEQUENCE [LARGE SCALE GENOMIC DNA]</scope>
    <source>
        <strain evidence="1 2">CBS 459.81</strain>
    </source>
</reference>
<name>A0A8E2JE18_9PEZI</name>
<protein>
    <submittedName>
        <fullName evidence="1">Uncharacterized protein</fullName>
    </submittedName>
</protein>
<dbReference type="Proteomes" id="UP000250266">
    <property type="component" value="Unassembled WGS sequence"/>
</dbReference>
<dbReference type="OrthoDB" id="3794557at2759"/>
<keyword evidence="2" id="KW-1185">Reference proteome</keyword>
<organism evidence="1 2">
    <name type="scientific">Lepidopterella palustris CBS 459.81</name>
    <dbReference type="NCBI Taxonomy" id="1314670"/>
    <lineage>
        <taxon>Eukaryota</taxon>
        <taxon>Fungi</taxon>
        <taxon>Dikarya</taxon>
        <taxon>Ascomycota</taxon>
        <taxon>Pezizomycotina</taxon>
        <taxon>Dothideomycetes</taxon>
        <taxon>Pleosporomycetidae</taxon>
        <taxon>Mytilinidiales</taxon>
        <taxon>Argynnaceae</taxon>
        <taxon>Lepidopterella</taxon>
    </lineage>
</organism>
<proteinExistence type="predicted"/>
<sequence length="258" mass="29736">LSNQKQGYLFVQEPANKLNEAYLDLSTRACLDPIDGLMKGERWNMVAVRRYLQDEVDFLIEIMLVMYILGGQAPRSTELFSLEHRNSNSTSRGICVHEGSVVYIIRHWKARHVTNKEFNVARYLTSEASQLLATHLIYVRPFTDMLCRVCLRHQQERLEVLTNALRRLTKTICGAPFGVQVYRQLSIAVTEKHIKQISKPFNRFDDKSVSADIEVAFSWQSGHRPVQRGTTYGIDGAFPDSLQPALLGIYRWAFKEWQ</sequence>
<evidence type="ECO:0000313" key="2">
    <source>
        <dbReference type="Proteomes" id="UP000250266"/>
    </source>
</evidence>